<dbReference type="PANTHER" id="PTHR10871">
    <property type="entry name" value="30S RIBOSOMAL PROTEIN S13/40S RIBOSOMAL PROTEIN S18"/>
    <property type="match status" value="1"/>
</dbReference>
<dbReference type="Proteomes" id="UP000177967">
    <property type="component" value="Unassembled WGS sequence"/>
</dbReference>
<keyword evidence="5 7" id="KW-0687">Ribonucleoprotein</keyword>
<dbReference type="GO" id="GO:0000049">
    <property type="term" value="F:tRNA binding"/>
    <property type="evidence" value="ECO:0007669"/>
    <property type="project" value="UniProtKB-UniRule"/>
</dbReference>
<dbReference type="InterPro" id="IPR027437">
    <property type="entry name" value="Rbsml_uS13_C"/>
</dbReference>
<evidence type="ECO:0000256" key="5">
    <source>
        <dbReference type="ARBA" id="ARBA00023274"/>
    </source>
</evidence>
<dbReference type="GO" id="GO:0015935">
    <property type="term" value="C:small ribosomal subunit"/>
    <property type="evidence" value="ECO:0007669"/>
    <property type="project" value="TreeGrafter"/>
</dbReference>
<feature type="region of interest" description="Disordered" evidence="9">
    <location>
        <begin position="88"/>
        <end position="118"/>
    </location>
</feature>
<protein>
    <recommendedName>
        <fullName evidence="6 7">Small ribosomal subunit protein uS13</fullName>
    </recommendedName>
</protein>
<evidence type="ECO:0000256" key="2">
    <source>
        <dbReference type="ARBA" id="ARBA00022730"/>
    </source>
</evidence>
<evidence type="ECO:0000256" key="7">
    <source>
        <dbReference type="HAMAP-Rule" id="MF_01315"/>
    </source>
</evidence>
<keyword evidence="3 7" id="KW-0694">RNA-binding</keyword>
<dbReference type="GO" id="GO:0006412">
    <property type="term" value="P:translation"/>
    <property type="evidence" value="ECO:0007669"/>
    <property type="project" value="UniProtKB-UniRule"/>
</dbReference>
<evidence type="ECO:0000256" key="1">
    <source>
        <dbReference type="ARBA" id="ARBA00008080"/>
    </source>
</evidence>
<organism evidence="10 11">
    <name type="scientific">Candidatus Blackburnbacteria bacterium RIFCSPHIGHO2_01_FULL_43_15b</name>
    <dbReference type="NCBI Taxonomy" id="1797513"/>
    <lineage>
        <taxon>Bacteria</taxon>
        <taxon>Candidatus Blackburniibacteriota</taxon>
    </lineage>
</organism>
<dbReference type="GO" id="GO:0003735">
    <property type="term" value="F:structural constituent of ribosome"/>
    <property type="evidence" value="ECO:0007669"/>
    <property type="project" value="InterPro"/>
</dbReference>
<dbReference type="FunFam" id="1.10.8.50:FF:000001">
    <property type="entry name" value="30S ribosomal protein S13"/>
    <property type="match status" value="1"/>
</dbReference>
<comment type="similarity">
    <text evidence="1 7 8">Belongs to the universal ribosomal protein uS13 family.</text>
</comment>
<evidence type="ECO:0000256" key="6">
    <source>
        <dbReference type="ARBA" id="ARBA00035166"/>
    </source>
</evidence>
<proteinExistence type="inferred from homology"/>
<dbReference type="HAMAP" id="MF_01315">
    <property type="entry name" value="Ribosomal_uS13"/>
    <property type="match status" value="1"/>
</dbReference>
<evidence type="ECO:0000313" key="10">
    <source>
        <dbReference type="EMBL" id="OGY08334.1"/>
    </source>
</evidence>
<dbReference type="AlphaFoldDB" id="A0A1G1UYW9"/>
<evidence type="ECO:0000256" key="4">
    <source>
        <dbReference type="ARBA" id="ARBA00022980"/>
    </source>
</evidence>
<dbReference type="GO" id="GO:0019843">
    <property type="term" value="F:rRNA binding"/>
    <property type="evidence" value="ECO:0007669"/>
    <property type="project" value="UniProtKB-UniRule"/>
</dbReference>
<dbReference type="SUPFAM" id="SSF46946">
    <property type="entry name" value="S13-like H2TH domain"/>
    <property type="match status" value="1"/>
</dbReference>
<name>A0A1G1UYW9_9BACT</name>
<dbReference type="Gene3D" id="1.10.8.50">
    <property type="match status" value="1"/>
</dbReference>
<comment type="function">
    <text evidence="7">Located at the top of the head of the 30S subunit, it contacts several helices of the 16S rRNA. In the 70S ribosome it contacts the 23S rRNA (bridge B1a) and protein L5 of the 50S subunit (bridge B1b), connecting the 2 subunits; these bridges are implicated in subunit movement. Contacts the tRNAs in the A and P-sites.</text>
</comment>
<reference evidence="10 11" key="1">
    <citation type="journal article" date="2016" name="Nat. Commun.">
        <title>Thousands of microbial genomes shed light on interconnected biogeochemical processes in an aquifer system.</title>
        <authorList>
            <person name="Anantharaman K."/>
            <person name="Brown C.T."/>
            <person name="Hug L.A."/>
            <person name="Sharon I."/>
            <person name="Castelle C.J."/>
            <person name="Probst A.J."/>
            <person name="Thomas B.C."/>
            <person name="Singh A."/>
            <person name="Wilkins M.J."/>
            <person name="Karaoz U."/>
            <person name="Brodie E.L."/>
            <person name="Williams K.H."/>
            <person name="Hubbard S.S."/>
            <person name="Banfield J.F."/>
        </authorList>
    </citation>
    <scope>NUCLEOTIDE SEQUENCE [LARGE SCALE GENOMIC DNA]</scope>
</reference>
<comment type="caution">
    <text evidence="10">The sequence shown here is derived from an EMBL/GenBank/DDBJ whole genome shotgun (WGS) entry which is preliminary data.</text>
</comment>
<dbReference type="Gene3D" id="4.10.910.10">
    <property type="entry name" value="30s ribosomal protein s13, domain 2"/>
    <property type="match status" value="1"/>
</dbReference>
<dbReference type="STRING" id="1797513.A2782_00725"/>
<comment type="subunit">
    <text evidence="7">Part of the 30S ribosomal subunit. Forms a loose heterodimer with protein S19. Forms two bridges to the 50S subunit in the 70S ribosome.</text>
</comment>
<dbReference type="InterPro" id="IPR001892">
    <property type="entry name" value="Ribosomal_uS13"/>
</dbReference>
<evidence type="ECO:0000256" key="3">
    <source>
        <dbReference type="ARBA" id="ARBA00022884"/>
    </source>
</evidence>
<evidence type="ECO:0000256" key="8">
    <source>
        <dbReference type="RuleBase" id="RU003830"/>
    </source>
</evidence>
<dbReference type="PROSITE" id="PS50159">
    <property type="entry name" value="RIBOSOMAL_S13_2"/>
    <property type="match status" value="1"/>
</dbReference>
<dbReference type="PANTHER" id="PTHR10871:SF1">
    <property type="entry name" value="SMALL RIBOSOMAL SUBUNIT PROTEIN US13M"/>
    <property type="match status" value="1"/>
</dbReference>
<dbReference type="Pfam" id="PF00416">
    <property type="entry name" value="Ribosomal_S13"/>
    <property type="match status" value="1"/>
</dbReference>
<dbReference type="InterPro" id="IPR018269">
    <property type="entry name" value="Ribosomal_uS13_CS"/>
</dbReference>
<dbReference type="PIRSF" id="PIRSF002134">
    <property type="entry name" value="Ribosomal_S13"/>
    <property type="match status" value="1"/>
</dbReference>
<evidence type="ECO:0000313" key="11">
    <source>
        <dbReference type="Proteomes" id="UP000177967"/>
    </source>
</evidence>
<keyword evidence="4 7" id="KW-0689">Ribosomal protein</keyword>
<dbReference type="NCBIfam" id="TIGR03631">
    <property type="entry name" value="uS13_bact"/>
    <property type="match status" value="1"/>
</dbReference>
<dbReference type="PROSITE" id="PS00646">
    <property type="entry name" value="RIBOSOMAL_S13_1"/>
    <property type="match status" value="1"/>
</dbReference>
<evidence type="ECO:0000256" key="9">
    <source>
        <dbReference type="SAM" id="MobiDB-lite"/>
    </source>
</evidence>
<dbReference type="InterPro" id="IPR019980">
    <property type="entry name" value="Ribosomal_uS13_bac-type"/>
</dbReference>
<accession>A0A1G1UYW9</accession>
<dbReference type="EMBL" id="MHBW01000029">
    <property type="protein sequence ID" value="OGY08334.1"/>
    <property type="molecule type" value="Genomic_DNA"/>
</dbReference>
<sequence length="136" mass="15488">MARIAGIDLPENKRIDYALTLIYGIGWTLSKKILFATNVPEEKRVHDLTEEDLFKINKAVENYTVEGDLKREIRQNIQRLKTVGTYRGVRHSRNLPVHGQRTKSNGRTKRGKRKTVGAFKKEMLAKQTAAKPASAK</sequence>
<keyword evidence="2 7" id="KW-0699">rRNA-binding</keyword>
<dbReference type="GO" id="GO:0005829">
    <property type="term" value="C:cytosol"/>
    <property type="evidence" value="ECO:0007669"/>
    <property type="project" value="TreeGrafter"/>
</dbReference>
<feature type="compositionally biased region" description="Basic residues" evidence="9">
    <location>
        <begin position="100"/>
        <end position="115"/>
    </location>
</feature>
<dbReference type="InterPro" id="IPR010979">
    <property type="entry name" value="Ribosomal_uS13-like_H2TH"/>
</dbReference>
<gene>
    <name evidence="7" type="primary">rpsM</name>
    <name evidence="10" type="ORF">A2782_00725</name>
</gene>
<keyword evidence="7" id="KW-0820">tRNA-binding</keyword>